<dbReference type="PROSITE" id="PS51832">
    <property type="entry name" value="HD_GYP"/>
    <property type="match status" value="1"/>
</dbReference>
<dbReference type="OrthoDB" id="9774747at2"/>
<dbReference type="STRING" id="1000565.METUNv1_02457"/>
<dbReference type="SUPFAM" id="SSF109604">
    <property type="entry name" value="HD-domain/PDEase-like"/>
    <property type="match status" value="2"/>
</dbReference>
<dbReference type="EMBL" id="AFHG01000052">
    <property type="protein sequence ID" value="EGK71071.1"/>
    <property type="molecule type" value="Genomic_DNA"/>
</dbReference>
<dbReference type="PANTHER" id="PTHR43155:SF2">
    <property type="entry name" value="CYCLIC DI-GMP PHOSPHODIESTERASE PA4108"/>
    <property type="match status" value="1"/>
</dbReference>
<reference evidence="2 3" key="1">
    <citation type="journal article" date="2011" name="J. Bacteriol.">
        <title>Genome sequence of Methyloversatilis universalis FAM5T, a methylotrophic representative of the order Rhodocyclales.</title>
        <authorList>
            <person name="Kittichotirat W."/>
            <person name="Good N.M."/>
            <person name="Hall R."/>
            <person name="Bringel F."/>
            <person name="Lajus A."/>
            <person name="Medigue C."/>
            <person name="Smalley N.E."/>
            <person name="Beck D."/>
            <person name="Bumgarner R."/>
            <person name="Vuilleumier S."/>
            <person name="Kalyuzhnaya M.G."/>
        </authorList>
    </citation>
    <scope>NUCLEOTIDE SEQUENCE [LARGE SCALE GENOMIC DNA]</scope>
    <source>
        <strain evidence="3">ATCC BAA-1314 / JCM 13912 / FAM5</strain>
    </source>
</reference>
<evidence type="ECO:0000259" key="1">
    <source>
        <dbReference type="PROSITE" id="PS51832"/>
    </source>
</evidence>
<evidence type="ECO:0000313" key="3">
    <source>
        <dbReference type="Proteomes" id="UP000005019"/>
    </source>
</evidence>
<name>F5RDU0_METUF</name>
<dbReference type="InterPro" id="IPR037522">
    <property type="entry name" value="HD_GYP_dom"/>
</dbReference>
<dbReference type="Pfam" id="PF01966">
    <property type="entry name" value="HD"/>
    <property type="match status" value="1"/>
</dbReference>
<dbReference type="PANTHER" id="PTHR43155">
    <property type="entry name" value="CYCLIC DI-GMP PHOSPHODIESTERASE PA4108-RELATED"/>
    <property type="match status" value="1"/>
</dbReference>
<comment type="caution">
    <text evidence="2">The sequence shown here is derived from an EMBL/GenBank/DDBJ whole genome shotgun (WGS) entry which is preliminary data.</text>
</comment>
<feature type="domain" description="HD-GYP" evidence="1">
    <location>
        <begin position="320"/>
        <end position="527"/>
    </location>
</feature>
<dbReference type="SUPFAM" id="SSF55781">
    <property type="entry name" value="GAF domain-like"/>
    <property type="match status" value="1"/>
</dbReference>
<evidence type="ECO:0000313" key="2">
    <source>
        <dbReference type="EMBL" id="EGK71071.1"/>
    </source>
</evidence>
<dbReference type="AlphaFoldDB" id="F5RDU0"/>
<dbReference type="Gene3D" id="1.10.3210.10">
    <property type="entry name" value="Hypothetical protein af1432"/>
    <property type="match status" value="2"/>
</dbReference>
<accession>F5RDU0</accession>
<dbReference type="eggNOG" id="COG2206">
    <property type="taxonomic scope" value="Bacteria"/>
</dbReference>
<dbReference type="eggNOG" id="COG3437">
    <property type="taxonomic scope" value="Bacteria"/>
</dbReference>
<dbReference type="InterPro" id="IPR003607">
    <property type="entry name" value="HD/PDEase_dom"/>
</dbReference>
<dbReference type="Gene3D" id="3.30.450.40">
    <property type="match status" value="1"/>
</dbReference>
<protein>
    <recommendedName>
        <fullName evidence="1">HD-GYP domain-containing protein</fullName>
    </recommendedName>
</protein>
<dbReference type="InterPro" id="IPR006674">
    <property type="entry name" value="HD_domain"/>
</dbReference>
<organism evidence="2 3">
    <name type="scientific">Methyloversatilis universalis (strain ATCC BAA-1314 / DSM 25237 / JCM 13912 / CCUG 52030 / FAM5)</name>
    <dbReference type="NCBI Taxonomy" id="1000565"/>
    <lineage>
        <taxon>Bacteria</taxon>
        <taxon>Pseudomonadati</taxon>
        <taxon>Pseudomonadota</taxon>
        <taxon>Betaproteobacteria</taxon>
        <taxon>Nitrosomonadales</taxon>
        <taxon>Sterolibacteriaceae</taxon>
        <taxon>Methyloversatilis</taxon>
    </lineage>
</organism>
<gene>
    <name evidence="2" type="ORF">METUNv1_02457</name>
</gene>
<proteinExistence type="predicted"/>
<dbReference type="GO" id="GO:0008081">
    <property type="term" value="F:phosphoric diester hydrolase activity"/>
    <property type="evidence" value="ECO:0007669"/>
    <property type="project" value="UniProtKB-ARBA"/>
</dbReference>
<dbReference type="RefSeq" id="WP_008062057.1">
    <property type="nucleotide sequence ID" value="NZ_AFHG01000052.1"/>
</dbReference>
<sequence>MDKLQDLLRRLEDLNEIGAALSNERNIDALLEKILLAAKAITHADGGTLYRTDDSGTHLRFEIMRTDSIGIAMGGTSGKRIVFPPLPLHLADGAPNLSMVAAYAALKRQTVNIADAYTAEGFDFSGTRAFDARTGYRSTSFLTVPMMNHEGRVIGVLQLINALDPVTGAVGVFSDSDRKLAESLASQAAIALTNRLLVSQLEALFESFITLINNAIDEKSPYTGGHCQRVPTLTMMLAEAVNDTTEGPLADFTMSDADRYELKIAGLLHDCGKVTTPVHVVDKATKLQTIFDRIALVDTRFELIRRDVELSALRSRVSAGPDASPVVLAQIERHGEDRLRELDADRAFLHHANIGSERMNDADVERVHAIARRWSWSDTLGQTHACLSDDEIENLTIRAGTLTGAEREVINNHIVSTIRMLESLPWPRHLSNVPEYAGGHHERMDGKGYPRGLTRDQMSVQARVMGIADIFEALTAKDRPYKRPMKLSEALHILGKFRLNGHIDPDLFDVFVRKQVYLRYAETFLDPEQIDMVDLSAIPGYLAN</sequence>
<dbReference type="Proteomes" id="UP000005019">
    <property type="component" value="Unassembled WGS sequence"/>
</dbReference>
<dbReference type="Pfam" id="PF01590">
    <property type="entry name" value="GAF"/>
    <property type="match status" value="1"/>
</dbReference>
<dbReference type="InterPro" id="IPR003018">
    <property type="entry name" value="GAF"/>
</dbReference>
<dbReference type="SMART" id="SM00065">
    <property type="entry name" value="GAF"/>
    <property type="match status" value="1"/>
</dbReference>
<dbReference type="CDD" id="cd00077">
    <property type="entry name" value="HDc"/>
    <property type="match status" value="2"/>
</dbReference>
<dbReference type="SMART" id="SM00471">
    <property type="entry name" value="HDc"/>
    <property type="match status" value="1"/>
</dbReference>
<keyword evidence="3" id="KW-1185">Reference proteome</keyword>
<dbReference type="InterPro" id="IPR029016">
    <property type="entry name" value="GAF-like_dom_sf"/>
</dbReference>
<dbReference type="Pfam" id="PF13487">
    <property type="entry name" value="HD_5"/>
    <property type="match status" value="1"/>
</dbReference>